<reference evidence="2" key="1">
    <citation type="submission" date="2021-01" db="EMBL/GenBank/DDBJ databases">
        <authorList>
            <person name="Corre E."/>
            <person name="Pelletier E."/>
            <person name="Niang G."/>
            <person name="Scheremetjew M."/>
            <person name="Finn R."/>
            <person name="Kale V."/>
            <person name="Holt S."/>
            <person name="Cochrane G."/>
            <person name="Meng A."/>
            <person name="Brown T."/>
            <person name="Cohen L."/>
        </authorList>
    </citation>
    <scope>NUCLEOTIDE SEQUENCE</scope>
    <source>
        <strain evidence="2">SL-175</strain>
    </source>
</reference>
<dbReference type="InterPro" id="IPR017498">
    <property type="entry name" value="PSI_PsaO"/>
</dbReference>
<accession>A0A7S0SHD4</accession>
<protein>
    <recommendedName>
        <fullName evidence="3">Photosystem I subunit O</fullName>
    </recommendedName>
</protein>
<dbReference type="NCBIfam" id="TIGR03059">
    <property type="entry name" value="psaOeuk"/>
    <property type="match status" value="1"/>
</dbReference>
<name>A0A7S0SHD4_9CHLO</name>
<dbReference type="PANTHER" id="PTHR36311:SF1">
    <property type="entry name" value="PHOTOSYSTEM I SUBUNIT O"/>
    <property type="match status" value="1"/>
</dbReference>
<dbReference type="EMBL" id="HBFC01016453">
    <property type="protein sequence ID" value="CAD8707045.1"/>
    <property type="molecule type" value="Transcribed_RNA"/>
</dbReference>
<evidence type="ECO:0000313" key="2">
    <source>
        <dbReference type="EMBL" id="CAD8707045.1"/>
    </source>
</evidence>
<keyword evidence="1" id="KW-0812">Transmembrane</keyword>
<dbReference type="PANTHER" id="PTHR36311">
    <property type="entry name" value="PHOTOSYSTEM I SUBUNIT O"/>
    <property type="match status" value="1"/>
</dbReference>
<sequence length="149" mass="16012">MAAVSCISGLGLALPTARISARRSGIQGKAVTMPRAAARAKVACRALKTVAAAETKTFDDDWLKADVTVHLLTLFGWTIPSGIPIKSLGDQSLLSVFVDSIGTNMANFPVGPGLDDKFWLYLTIWHAGLFSTMLLGQIGWQGRKQGYFK</sequence>
<evidence type="ECO:0000256" key="1">
    <source>
        <dbReference type="SAM" id="Phobius"/>
    </source>
</evidence>
<proteinExistence type="predicted"/>
<dbReference type="Pfam" id="PF22832">
    <property type="entry name" value="PsaO_TMD"/>
    <property type="match status" value="1"/>
</dbReference>
<organism evidence="2">
    <name type="scientific">Mantoniella antarctica</name>
    <dbReference type="NCBI Taxonomy" id="81844"/>
    <lineage>
        <taxon>Eukaryota</taxon>
        <taxon>Viridiplantae</taxon>
        <taxon>Chlorophyta</taxon>
        <taxon>Mamiellophyceae</taxon>
        <taxon>Mamiellales</taxon>
        <taxon>Mamiellaceae</taxon>
        <taxon>Mantoniella</taxon>
    </lineage>
</organism>
<evidence type="ECO:0008006" key="3">
    <source>
        <dbReference type="Google" id="ProtNLM"/>
    </source>
</evidence>
<keyword evidence="1" id="KW-0472">Membrane</keyword>
<dbReference type="AlphaFoldDB" id="A0A7S0SHD4"/>
<feature type="transmembrane region" description="Helical" evidence="1">
    <location>
        <begin position="118"/>
        <end position="140"/>
    </location>
</feature>
<gene>
    <name evidence="2" type="ORF">MANT1106_LOCUS9728</name>
</gene>
<keyword evidence="1" id="KW-1133">Transmembrane helix</keyword>